<evidence type="ECO:0000256" key="1">
    <source>
        <dbReference type="SAM" id="MobiDB-lite"/>
    </source>
</evidence>
<feature type="region of interest" description="Disordered" evidence="1">
    <location>
        <begin position="100"/>
        <end position="127"/>
    </location>
</feature>
<keyword evidence="3" id="KW-1185">Reference proteome</keyword>
<evidence type="ECO:0000313" key="3">
    <source>
        <dbReference type="Proteomes" id="UP000807342"/>
    </source>
</evidence>
<proteinExistence type="predicted"/>
<sequence>MSSASTITPAVVQQSKSRIPSSLVAFPSVSQSLYSLSSATSVHGVSLHPASFAQRTSESEAKLESALNKNLAVAKQRQQEEQEKRHREMKEAARLRILEQEKEKHQAQAAPESASPITIKTRKSKAN</sequence>
<name>A0A9P6C444_9AGAR</name>
<dbReference type="Proteomes" id="UP000807342">
    <property type="component" value="Unassembled WGS sequence"/>
</dbReference>
<accession>A0A9P6C444</accession>
<evidence type="ECO:0000313" key="2">
    <source>
        <dbReference type="EMBL" id="KAF9450847.1"/>
    </source>
</evidence>
<reference evidence="2" key="1">
    <citation type="submission" date="2020-11" db="EMBL/GenBank/DDBJ databases">
        <authorList>
            <consortium name="DOE Joint Genome Institute"/>
            <person name="Ahrendt S."/>
            <person name="Riley R."/>
            <person name="Andreopoulos W."/>
            <person name="Labutti K."/>
            <person name="Pangilinan J."/>
            <person name="Ruiz-Duenas F.J."/>
            <person name="Barrasa J.M."/>
            <person name="Sanchez-Garcia M."/>
            <person name="Camarero S."/>
            <person name="Miyauchi S."/>
            <person name="Serrano A."/>
            <person name="Linde D."/>
            <person name="Babiker R."/>
            <person name="Drula E."/>
            <person name="Ayuso-Fernandez I."/>
            <person name="Pacheco R."/>
            <person name="Padilla G."/>
            <person name="Ferreira P."/>
            <person name="Barriuso J."/>
            <person name="Kellner H."/>
            <person name="Castanera R."/>
            <person name="Alfaro M."/>
            <person name="Ramirez L."/>
            <person name="Pisabarro A.G."/>
            <person name="Kuo A."/>
            <person name="Tritt A."/>
            <person name="Lipzen A."/>
            <person name="He G."/>
            <person name="Yan M."/>
            <person name="Ng V."/>
            <person name="Cullen D."/>
            <person name="Martin F."/>
            <person name="Rosso M.-N."/>
            <person name="Henrissat B."/>
            <person name="Hibbett D."/>
            <person name="Martinez A.T."/>
            <person name="Grigoriev I.V."/>
        </authorList>
    </citation>
    <scope>NUCLEOTIDE SEQUENCE</scope>
    <source>
        <strain evidence="2">MF-IS2</strain>
    </source>
</reference>
<dbReference type="OrthoDB" id="3267993at2759"/>
<protein>
    <submittedName>
        <fullName evidence="2">Uncharacterized protein</fullName>
    </submittedName>
</protein>
<comment type="caution">
    <text evidence="2">The sequence shown here is derived from an EMBL/GenBank/DDBJ whole genome shotgun (WGS) entry which is preliminary data.</text>
</comment>
<organism evidence="2 3">
    <name type="scientific">Macrolepiota fuliginosa MF-IS2</name>
    <dbReference type="NCBI Taxonomy" id="1400762"/>
    <lineage>
        <taxon>Eukaryota</taxon>
        <taxon>Fungi</taxon>
        <taxon>Dikarya</taxon>
        <taxon>Basidiomycota</taxon>
        <taxon>Agaricomycotina</taxon>
        <taxon>Agaricomycetes</taxon>
        <taxon>Agaricomycetidae</taxon>
        <taxon>Agaricales</taxon>
        <taxon>Agaricineae</taxon>
        <taxon>Agaricaceae</taxon>
        <taxon>Macrolepiota</taxon>
    </lineage>
</organism>
<gene>
    <name evidence="2" type="ORF">P691DRAFT_757821</name>
</gene>
<dbReference type="AlphaFoldDB" id="A0A9P6C444"/>
<dbReference type="EMBL" id="MU151096">
    <property type="protein sequence ID" value="KAF9450847.1"/>
    <property type="molecule type" value="Genomic_DNA"/>
</dbReference>